<dbReference type="EMBL" id="JAMZMK010001055">
    <property type="protein sequence ID" value="KAI7755536.1"/>
    <property type="molecule type" value="Genomic_DNA"/>
</dbReference>
<name>A0AAD5D6Z1_AMBAR</name>
<keyword evidence="2" id="KW-1185">Reference proteome</keyword>
<protein>
    <submittedName>
        <fullName evidence="1">Uncharacterized protein</fullName>
    </submittedName>
</protein>
<dbReference type="Proteomes" id="UP001206925">
    <property type="component" value="Unassembled WGS sequence"/>
</dbReference>
<evidence type="ECO:0000313" key="1">
    <source>
        <dbReference type="EMBL" id="KAI7755536.1"/>
    </source>
</evidence>
<proteinExistence type="predicted"/>
<reference evidence="1" key="1">
    <citation type="submission" date="2022-06" db="EMBL/GenBank/DDBJ databases">
        <title>Uncovering the hologenomic basis of an extraordinary plant invasion.</title>
        <authorList>
            <person name="Bieker V.C."/>
            <person name="Martin M.D."/>
            <person name="Gilbert T."/>
            <person name="Hodgins K."/>
            <person name="Battlay P."/>
            <person name="Petersen B."/>
            <person name="Wilson J."/>
        </authorList>
    </citation>
    <scope>NUCLEOTIDE SEQUENCE</scope>
    <source>
        <strain evidence="1">AA19_3_7</strain>
        <tissue evidence="1">Leaf</tissue>
    </source>
</reference>
<sequence length="54" mass="6422">MNWRITASPCPCNDRWVVAKNGRVVYRRVDYVAEEGHFANCRLKLNDYQEASYR</sequence>
<organism evidence="1 2">
    <name type="scientific">Ambrosia artemisiifolia</name>
    <name type="common">Common ragweed</name>
    <dbReference type="NCBI Taxonomy" id="4212"/>
    <lineage>
        <taxon>Eukaryota</taxon>
        <taxon>Viridiplantae</taxon>
        <taxon>Streptophyta</taxon>
        <taxon>Embryophyta</taxon>
        <taxon>Tracheophyta</taxon>
        <taxon>Spermatophyta</taxon>
        <taxon>Magnoliopsida</taxon>
        <taxon>eudicotyledons</taxon>
        <taxon>Gunneridae</taxon>
        <taxon>Pentapetalae</taxon>
        <taxon>asterids</taxon>
        <taxon>campanulids</taxon>
        <taxon>Asterales</taxon>
        <taxon>Asteraceae</taxon>
        <taxon>Asteroideae</taxon>
        <taxon>Heliantheae alliance</taxon>
        <taxon>Heliantheae</taxon>
        <taxon>Ambrosia</taxon>
    </lineage>
</organism>
<evidence type="ECO:0000313" key="2">
    <source>
        <dbReference type="Proteomes" id="UP001206925"/>
    </source>
</evidence>
<comment type="caution">
    <text evidence="1">The sequence shown here is derived from an EMBL/GenBank/DDBJ whole genome shotgun (WGS) entry which is preliminary data.</text>
</comment>
<dbReference type="AlphaFoldDB" id="A0AAD5D6Z1"/>
<gene>
    <name evidence="1" type="ORF">M8C21_023031</name>
</gene>
<accession>A0AAD5D6Z1</accession>